<dbReference type="SUPFAM" id="SSF54637">
    <property type="entry name" value="Thioesterase/thiol ester dehydrase-isomerase"/>
    <property type="match status" value="1"/>
</dbReference>
<dbReference type="CDD" id="cd00586">
    <property type="entry name" value="4HBT"/>
    <property type="match status" value="1"/>
</dbReference>
<dbReference type="InterPro" id="IPR029069">
    <property type="entry name" value="HotDog_dom_sf"/>
</dbReference>
<dbReference type="Gene3D" id="3.10.129.10">
    <property type="entry name" value="Hotdog Thioesterase"/>
    <property type="match status" value="1"/>
</dbReference>
<dbReference type="STRING" id="53341.SAMN05421579_1328"/>
<organism evidence="3 4">
    <name type="scientific">Xenorhabdus japonica</name>
    <dbReference type="NCBI Taxonomy" id="53341"/>
    <lineage>
        <taxon>Bacteria</taxon>
        <taxon>Pseudomonadati</taxon>
        <taxon>Pseudomonadota</taxon>
        <taxon>Gammaproteobacteria</taxon>
        <taxon>Enterobacterales</taxon>
        <taxon>Morganellaceae</taxon>
        <taxon>Xenorhabdus</taxon>
    </lineage>
</organism>
<evidence type="ECO:0000313" key="3">
    <source>
        <dbReference type="EMBL" id="SFN92003.1"/>
    </source>
</evidence>
<dbReference type="Pfam" id="PF13279">
    <property type="entry name" value="4HBT_2"/>
    <property type="match status" value="1"/>
</dbReference>
<dbReference type="PANTHER" id="PTHR31793:SF24">
    <property type="entry name" value="LONG-CHAIN ACYL-COA THIOESTERASE FADM"/>
    <property type="match status" value="1"/>
</dbReference>
<name>A0A1I5CYK7_9GAMM</name>
<dbReference type="Proteomes" id="UP000199011">
    <property type="component" value="Unassembled WGS sequence"/>
</dbReference>
<dbReference type="GO" id="GO:0047617">
    <property type="term" value="F:fatty acyl-CoA hydrolase activity"/>
    <property type="evidence" value="ECO:0007669"/>
    <property type="project" value="TreeGrafter"/>
</dbReference>
<keyword evidence="4" id="KW-1185">Reference proteome</keyword>
<dbReference type="NCBIfam" id="TIGR00051">
    <property type="entry name" value="YbgC/FadM family acyl-CoA thioesterase"/>
    <property type="match status" value="1"/>
</dbReference>
<dbReference type="InterPro" id="IPR006684">
    <property type="entry name" value="YbgC/YbaW"/>
</dbReference>
<gene>
    <name evidence="3" type="ORF">SAMN05421579_1328</name>
</gene>
<proteinExistence type="inferred from homology"/>
<dbReference type="InterPro" id="IPR050563">
    <property type="entry name" value="4-hydroxybenzoyl-CoA_TE"/>
</dbReference>
<evidence type="ECO:0000313" key="4">
    <source>
        <dbReference type="Proteomes" id="UP000199011"/>
    </source>
</evidence>
<accession>A0A1I5CYK7</accession>
<evidence type="ECO:0000256" key="2">
    <source>
        <dbReference type="ARBA" id="ARBA00022801"/>
    </source>
</evidence>
<comment type="similarity">
    <text evidence="1">Belongs to the 4-hydroxybenzoyl-CoA thioesterase family.</text>
</comment>
<dbReference type="PANTHER" id="PTHR31793">
    <property type="entry name" value="4-HYDROXYBENZOYL-COA THIOESTERASE FAMILY MEMBER"/>
    <property type="match status" value="1"/>
</dbReference>
<reference evidence="4" key="1">
    <citation type="submission" date="2016-10" db="EMBL/GenBank/DDBJ databases">
        <authorList>
            <person name="Varghese N."/>
            <person name="Submissions S."/>
        </authorList>
    </citation>
    <scope>NUCLEOTIDE SEQUENCE [LARGE SCALE GENOMIC DNA]</scope>
    <source>
        <strain evidence="4">DSM 16522</strain>
    </source>
</reference>
<dbReference type="EMBL" id="FOVO01000032">
    <property type="protein sequence ID" value="SFN92003.1"/>
    <property type="molecule type" value="Genomic_DNA"/>
</dbReference>
<sequence length="162" mass="18830">MIKNNSPNTIVIKLFCYCYTLSGQMSLKEKIAMSTIIKVRGYHIDLFQHVNNARYLEFLEAARWDLLTEGDTLEWLNHKNIGFVVVNININYRHPAVITDELEVKSSMQELRNKSGTFFQEIVRRSDNQIIADALITFVCIDLKTQKALVLEGELRKRMEAY</sequence>
<protein>
    <submittedName>
        <fullName evidence="3">Thioesterase-3</fullName>
    </submittedName>
</protein>
<dbReference type="AlphaFoldDB" id="A0A1I5CYK7"/>
<keyword evidence="2" id="KW-0378">Hydrolase</keyword>
<evidence type="ECO:0000256" key="1">
    <source>
        <dbReference type="ARBA" id="ARBA00005953"/>
    </source>
</evidence>